<keyword evidence="3" id="KW-1185">Reference proteome</keyword>
<dbReference type="AlphaFoldDB" id="A0A8J2SJW0"/>
<reference evidence="2" key="1">
    <citation type="submission" date="2021-11" db="EMBL/GenBank/DDBJ databases">
        <authorList>
            <consortium name="Genoscope - CEA"/>
            <person name="William W."/>
        </authorList>
    </citation>
    <scope>NUCLEOTIDE SEQUENCE</scope>
</reference>
<dbReference type="EMBL" id="CAKKNE010000003">
    <property type="protein sequence ID" value="CAH0371943.1"/>
    <property type="molecule type" value="Genomic_DNA"/>
</dbReference>
<dbReference type="OrthoDB" id="2423701at2759"/>
<comment type="caution">
    <text evidence="2">The sequence shown here is derived from an EMBL/GenBank/DDBJ whole genome shotgun (WGS) entry which is preliminary data.</text>
</comment>
<dbReference type="Gene3D" id="2.60.120.620">
    <property type="entry name" value="q2cbj1_9rhob like domain"/>
    <property type="match status" value="1"/>
</dbReference>
<protein>
    <submittedName>
        <fullName evidence="2">Uncharacterized protein</fullName>
    </submittedName>
</protein>
<dbReference type="SUPFAM" id="SSF51197">
    <property type="entry name" value="Clavaminate synthase-like"/>
    <property type="match status" value="1"/>
</dbReference>
<feature type="compositionally biased region" description="Basic and acidic residues" evidence="1">
    <location>
        <begin position="25"/>
        <end position="34"/>
    </location>
</feature>
<sequence>MASKKRKAIDLTADDSDEAAPDLAQLHREREERNGYRLRRPGASWIGEAKYDDDEVRELRERLTRTNHGSPGLEVLRPGEDGGYDVQRAASLFRRDGSVVLLDALDPARLEALRRGVERAAAVVPYAVPAGNRGAQRWSLGVASLTRQLSHVKAWADCVHVPRIAPVLAEIMGPGHVCTGMGGELTAPGAVEYQELHSDLGDGDVVYNGVRMKNWDAPSAPAVVVNFAVSDLHGLNGPTAQVTAAVAGFSTQTRRCPGDADPRRDEFRLSTVLVGGRLPAGSVVVRDPRAWHAGTVNVTADELRPLPNVEYAPAWNAGWCAPSMPPHVHAGLDAEGRRLCARIVDAPGRAYGWRAEHPRVDGWALGNRDAQREYRVYAAAPAAVAVLEQDDYGVVDVGLRGAPGAAADLATKNADAEPPVYLPAPATITALDVFEQGGRGVVDVRLVGVDAAGAAVTTARAFPEGSYTARRTVSAPATGFAGLAVREQDGYGVVDLKIV</sequence>
<gene>
    <name evidence="2" type="ORF">PECAL_3P19140</name>
</gene>
<organism evidence="2 3">
    <name type="scientific">Pelagomonas calceolata</name>
    <dbReference type="NCBI Taxonomy" id="35677"/>
    <lineage>
        <taxon>Eukaryota</taxon>
        <taxon>Sar</taxon>
        <taxon>Stramenopiles</taxon>
        <taxon>Ochrophyta</taxon>
        <taxon>Pelagophyceae</taxon>
        <taxon>Pelagomonadales</taxon>
        <taxon>Pelagomonadaceae</taxon>
        <taxon>Pelagomonas</taxon>
    </lineage>
</organism>
<feature type="region of interest" description="Disordered" evidence="1">
    <location>
        <begin position="1"/>
        <end position="34"/>
    </location>
</feature>
<evidence type="ECO:0000313" key="3">
    <source>
        <dbReference type="Proteomes" id="UP000789595"/>
    </source>
</evidence>
<dbReference type="InterPro" id="IPR008775">
    <property type="entry name" value="Phytyl_CoA_dOase-like"/>
</dbReference>
<dbReference type="Proteomes" id="UP000789595">
    <property type="component" value="Unassembled WGS sequence"/>
</dbReference>
<evidence type="ECO:0000313" key="2">
    <source>
        <dbReference type="EMBL" id="CAH0371943.1"/>
    </source>
</evidence>
<proteinExistence type="predicted"/>
<dbReference type="Pfam" id="PF05721">
    <property type="entry name" value="PhyH"/>
    <property type="match status" value="1"/>
</dbReference>
<name>A0A8J2SJW0_9STRA</name>
<evidence type="ECO:0000256" key="1">
    <source>
        <dbReference type="SAM" id="MobiDB-lite"/>
    </source>
</evidence>
<accession>A0A8J2SJW0</accession>